<evidence type="ECO:0000256" key="1">
    <source>
        <dbReference type="ARBA" id="ARBA00001003"/>
    </source>
</evidence>
<dbReference type="PANTHER" id="PTHR11802:SF189">
    <property type="entry name" value="CARBOXYPEPTIDASE"/>
    <property type="match status" value="1"/>
</dbReference>
<keyword evidence="12" id="KW-0449">Lipoprotein</keyword>
<dbReference type="InterPro" id="IPR033124">
    <property type="entry name" value="Ser_caboxypep_his_AS"/>
</dbReference>
<comment type="function">
    <text evidence="13">Extracellular serine carboxypeptidase that contributes to pathogenicity.</text>
</comment>
<keyword evidence="7 14" id="KW-0645">Protease</keyword>
<dbReference type="AlphaFoldDB" id="A0A9Q9AW96"/>
<evidence type="ECO:0000256" key="5">
    <source>
        <dbReference type="ARBA" id="ARBA00022622"/>
    </source>
</evidence>
<name>A0A9Q9AW96_9PEZI</name>
<feature type="chain" id="PRO_5040159377" description="Carboxypeptidase" evidence="15">
    <location>
        <begin position="16"/>
        <end position="637"/>
    </location>
</feature>
<dbReference type="GO" id="GO:0000324">
    <property type="term" value="C:fungal-type vacuole"/>
    <property type="evidence" value="ECO:0007669"/>
    <property type="project" value="TreeGrafter"/>
</dbReference>
<evidence type="ECO:0000313" key="17">
    <source>
        <dbReference type="Proteomes" id="UP001056384"/>
    </source>
</evidence>
<dbReference type="GO" id="GO:0098552">
    <property type="term" value="C:side of membrane"/>
    <property type="evidence" value="ECO:0007669"/>
    <property type="project" value="UniProtKB-KW"/>
</dbReference>
<dbReference type="GO" id="GO:0004185">
    <property type="term" value="F:serine-type carboxypeptidase activity"/>
    <property type="evidence" value="ECO:0007669"/>
    <property type="project" value="UniProtKB-UniRule"/>
</dbReference>
<keyword evidence="5" id="KW-0472">Membrane</keyword>
<proteinExistence type="inferred from homology"/>
<evidence type="ECO:0000256" key="14">
    <source>
        <dbReference type="RuleBase" id="RU361156"/>
    </source>
</evidence>
<keyword evidence="17" id="KW-1185">Reference proteome</keyword>
<evidence type="ECO:0000256" key="4">
    <source>
        <dbReference type="ARBA" id="ARBA00022475"/>
    </source>
</evidence>
<comment type="subcellular location">
    <subcellularLocation>
        <location evidence="2">Cell membrane</location>
        <topology evidence="2">Lipid-anchor</topology>
        <topology evidence="2">GPI-anchor</topology>
    </subcellularLocation>
</comment>
<keyword evidence="11" id="KW-0325">Glycoprotein</keyword>
<keyword evidence="5" id="KW-0336">GPI-anchor</keyword>
<evidence type="ECO:0000256" key="3">
    <source>
        <dbReference type="ARBA" id="ARBA00009431"/>
    </source>
</evidence>
<sequence>MALITLLGLAGIAAAQFPPKPEGVKTLTSKHHPGVKLSWKEPGLCETTPGVKSYAGYVHLPVEALNETHEHNGYPINTFYWFFESRKDPHNAPLSIWLNGGPGGSSLLGALSENGPCFVSNDSKTTYLNPWSWNNEANLLFIDQPNQVGYSYDVLTNVTVNLAPDESVEGGSIQPADFSDGVPEQNNTFLVGTTSSQKISSTANSTQHAATAIWHFAQTWFEEFPQYKPNDERISLFTESYGGHYGPGFMNYFVEKNAKIKNGEIPADGAHYLHLSTLGIINGCIDAPDMIESEIEFSYNNTYGVEAISKEEYEWSLNEFRKPGGALEDINRCRESARKTDPHDHGDIAKTNKICSAAAERAGNISDGVFVRAGRGARFDVTHEATDPFPAPYMFGWLNQPEVQKAFGVPVNHSWYSPAVAKAFDRTGDLVKGGQLDQIQNVLDNGVNVALFHGDRDFACNWIGGEKYSLNVPWSHQKDFSKAGYTPLVLSEPYTQSGGLTRQYGNLSFTRVYQAGHMVPSYQPEAAWLIFMRALKHHDIATGQVDLNEYAANHASQYSTTGPSDTWWMKNDVLPQTPHQCYILDPDSRCSEEEKSWIKDGTAIVKDWILIGRDGKSDTALVDGRREEGQAPFKADL</sequence>
<dbReference type="InterPro" id="IPR018202">
    <property type="entry name" value="Ser_caboxypep_ser_AS"/>
</dbReference>
<dbReference type="OrthoDB" id="443318at2759"/>
<keyword evidence="10" id="KW-0843">Virulence</keyword>
<dbReference type="EMBL" id="CP099422">
    <property type="protein sequence ID" value="USW53710.1"/>
    <property type="molecule type" value="Genomic_DNA"/>
</dbReference>
<dbReference type="PROSITE" id="PS00560">
    <property type="entry name" value="CARBOXYPEPT_SER_HIS"/>
    <property type="match status" value="1"/>
</dbReference>
<comment type="catalytic activity">
    <reaction evidence="1">
        <text>Preferential release of a C-terminal arginine or lysine residue.</text>
        <dbReference type="EC" id="3.4.16.6"/>
    </reaction>
</comment>
<dbReference type="PROSITE" id="PS00131">
    <property type="entry name" value="CARBOXYPEPT_SER_SER"/>
    <property type="match status" value="1"/>
</dbReference>
<evidence type="ECO:0000313" key="16">
    <source>
        <dbReference type="EMBL" id="USW53710.1"/>
    </source>
</evidence>
<evidence type="ECO:0000256" key="2">
    <source>
        <dbReference type="ARBA" id="ARBA00004609"/>
    </source>
</evidence>
<accession>A0A9Q9AW96</accession>
<dbReference type="GO" id="GO:0005886">
    <property type="term" value="C:plasma membrane"/>
    <property type="evidence" value="ECO:0007669"/>
    <property type="project" value="UniProtKB-SubCell"/>
</dbReference>
<evidence type="ECO:0000256" key="8">
    <source>
        <dbReference type="ARBA" id="ARBA00022729"/>
    </source>
</evidence>
<dbReference type="Gene3D" id="3.40.50.1820">
    <property type="entry name" value="alpha/beta hydrolase"/>
    <property type="match status" value="1"/>
</dbReference>
<keyword evidence="4" id="KW-1003">Cell membrane</keyword>
<reference evidence="16" key="1">
    <citation type="submission" date="2022-06" db="EMBL/GenBank/DDBJ databases">
        <title>Complete genome sequences of two strains of the flax pathogen Septoria linicola.</title>
        <authorList>
            <person name="Lapalu N."/>
            <person name="Simon A."/>
            <person name="Demenou B."/>
            <person name="Paumier D."/>
            <person name="Guillot M.-P."/>
            <person name="Gout L."/>
            <person name="Valade R."/>
        </authorList>
    </citation>
    <scope>NUCLEOTIDE SEQUENCE</scope>
    <source>
        <strain evidence="16">SE15195</strain>
    </source>
</reference>
<dbReference type="PANTHER" id="PTHR11802">
    <property type="entry name" value="SERINE PROTEASE FAMILY S10 SERINE CARBOXYPEPTIDASE"/>
    <property type="match status" value="1"/>
</dbReference>
<gene>
    <name evidence="16" type="ORF">Slin15195_G070290</name>
</gene>
<comment type="similarity">
    <text evidence="3 14">Belongs to the peptidase S10 family.</text>
</comment>
<evidence type="ECO:0000256" key="15">
    <source>
        <dbReference type="SAM" id="SignalP"/>
    </source>
</evidence>
<evidence type="ECO:0000256" key="10">
    <source>
        <dbReference type="ARBA" id="ARBA00023026"/>
    </source>
</evidence>
<evidence type="ECO:0000256" key="13">
    <source>
        <dbReference type="ARBA" id="ARBA00037356"/>
    </source>
</evidence>
<dbReference type="GO" id="GO:0006508">
    <property type="term" value="P:proteolysis"/>
    <property type="evidence" value="ECO:0007669"/>
    <property type="project" value="UniProtKB-KW"/>
</dbReference>
<keyword evidence="9 14" id="KW-0378">Hydrolase</keyword>
<feature type="signal peptide" evidence="15">
    <location>
        <begin position="1"/>
        <end position="15"/>
    </location>
</feature>
<evidence type="ECO:0000256" key="9">
    <source>
        <dbReference type="ARBA" id="ARBA00022801"/>
    </source>
</evidence>
<dbReference type="Pfam" id="PF00450">
    <property type="entry name" value="Peptidase_S10"/>
    <property type="match status" value="1"/>
</dbReference>
<dbReference type="InterPro" id="IPR029058">
    <property type="entry name" value="AB_hydrolase_fold"/>
</dbReference>
<evidence type="ECO:0000256" key="12">
    <source>
        <dbReference type="ARBA" id="ARBA00023288"/>
    </source>
</evidence>
<keyword evidence="8 15" id="KW-0732">Signal</keyword>
<dbReference type="SUPFAM" id="SSF53474">
    <property type="entry name" value="alpha/beta-Hydrolases"/>
    <property type="match status" value="1"/>
</dbReference>
<dbReference type="EC" id="3.4.16.-" evidence="14"/>
<evidence type="ECO:0000256" key="7">
    <source>
        <dbReference type="ARBA" id="ARBA00022670"/>
    </source>
</evidence>
<organism evidence="16 17">
    <name type="scientific">Septoria linicola</name>
    <dbReference type="NCBI Taxonomy" id="215465"/>
    <lineage>
        <taxon>Eukaryota</taxon>
        <taxon>Fungi</taxon>
        <taxon>Dikarya</taxon>
        <taxon>Ascomycota</taxon>
        <taxon>Pezizomycotina</taxon>
        <taxon>Dothideomycetes</taxon>
        <taxon>Dothideomycetidae</taxon>
        <taxon>Mycosphaerellales</taxon>
        <taxon>Mycosphaerellaceae</taxon>
        <taxon>Septoria</taxon>
    </lineage>
</organism>
<evidence type="ECO:0000256" key="11">
    <source>
        <dbReference type="ARBA" id="ARBA00023180"/>
    </source>
</evidence>
<keyword evidence="6 14" id="KW-0121">Carboxypeptidase</keyword>
<dbReference type="InterPro" id="IPR001563">
    <property type="entry name" value="Peptidase_S10"/>
</dbReference>
<dbReference type="Proteomes" id="UP001056384">
    <property type="component" value="Chromosome 5"/>
</dbReference>
<dbReference type="PRINTS" id="PR00724">
    <property type="entry name" value="CRBOXYPTASEC"/>
</dbReference>
<protein>
    <recommendedName>
        <fullName evidence="14">Carboxypeptidase</fullName>
        <ecNumber evidence="14">3.4.16.-</ecNumber>
    </recommendedName>
</protein>
<evidence type="ECO:0000256" key="6">
    <source>
        <dbReference type="ARBA" id="ARBA00022645"/>
    </source>
</evidence>